<keyword evidence="1" id="KW-0732">Signal</keyword>
<dbReference type="Pfam" id="PF05860">
    <property type="entry name" value="TPS"/>
    <property type="match status" value="1"/>
</dbReference>
<protein>
    <submittedName>
        <fullName evidence="3">Filamentous hemagglutinin N-terminal domain-containing protein</fullName>
    </submittedName>
</protein>
<feature type="signal peptide" evidence="1">
    <location>
        <begin position="1"/>
        <end position="41"/>
    </location>
</feature>
<proteinExistence type="predicted"/>
<dbReference type="Proteomes" id="UP000763641">
    <property type="component" value="Unassembled WGS sequence"/>
</dbReference>
<feature type="chain" id="PRO_5045402050" evidence="1">
    <location>
        <begin position="42"/>
        <end position="2995"/>
    </location>
</feature>
<reference evidence="3 4" key="1">
    <citation type="submission" date="2020-12" db="EMBL/GenBank/DDBJ databases">
        <title>Sphingomonas sp.</title>
        <authorList>
            <person name="Kim M.K."/>
        </authorList>
    </citation>
    <scope>NUCLEOTIDE SEQUENCE [LARGE SCALE GENOMIC DNA]</scope>
    <source>
        <strain evidence="3 4">BT552</strain>
    </source>
</reference>
<accession>A0ABS2D1I7</accession>
<name>A0ABS2D1I7_9SPHN</name>
<evidence type="ECO:0000313" key="4">
    <source>
        <dbReference type="Proteomes" id="UP000763641"/>
    </source>
</evidence>
<sequence length="2995" mass="283560">MTRSRPAPTPLRLPGRLRGRLVLTTALGGCLAAFAATAARAQDLPVVAPVGTLIGSPTGVTPGVATDAIGVTQTGTIIDWQSFNIGTGQTVTISDARTGPAAGSRMTMLNRVTGLLGIVPRSQIDGTLNGAANIAVYIVNPSGIVFGNNAVVNVGGLIASTLAISDTNFAAGNYIFADPGNTAGITVASSANLTSTGLAADQLGLVALIGARIDSAGTIAAAGDVALVAASDVTLTYDAANPLGFTVREGTSLGTVTTGGVTTNGPMVVSGTIGGRSALFVAATRQTVTDAVLDMSSAVTATTAVATDRGIVLIAGRDNAADARVTFASGPGGAPLAANSGTVSLALGGAALNSGLTAAGAGGAIRLASNGGIGGGSGAAPFASSLAASQAILATSLTGDVLLGSATGNSVGVTATAGGVSLGTAVAGVGGTALNAGAGALAFATLESSGAITGTASGDITGTSAITTGGTMSLVSSGGTLAIGSASSAGAMTLNGAVATRVDTAVTSLAGSDLSVLGGAVSGVGAGTRATLTAGGALDVTVTGPALLAAIRGATGVTVGAAAIDAGTATASAGALSLTAATGDLIIGSAAATSGSVGLSASGGVVTAAAVTGGTSVTVNGTGTNLGTVDALGTDLAITTSDPLGSLRLTDGFAAGAATLNAAGAAVIGRIDAGAIDIDAAGRLTATTLNAATTLSGAGASVAIGSAIADTGALVLTSRAGGALQLGSGRSGTTTLLDAGDSLSLTGTYRGGTGVTAQAAGGIDIATLESVNADAVVTAGGAVTAARLIAASDLTVTSNSFAIDSIEARAGSARLMAEGTTALLGSSTAIGGDLLVRGNTQASVTGSIAAGRDYAVEGASVLLGAGTPVTQTALRNIAITARDGSIVGQASLALSAAGGGAGSLVLDATGGDILFAPDTLVSGGVGRTGDIGIRLGSPGGTLRLGAVDARALLSVDAGGTVFSPLTTTGTIDLNGPVTLTRALQASTSGDILTRAITVSGVGEGLGLTTTGAGSDVTVRGRLQADGDVAVTARGDITFLGSGAAVSPTGAVTLIAQDGGIAGVGVVSAGARADIRAATDLTLTSLTSGTFGGAADRSANASAGGLSIGTATAGTALTLTATARDLQLGSGTAGTTAVLDKSGTTGALRVLGTLTTGSDITIGSTTDAALGSVTSTSGTLVTNVSGATTATLLRSDARDVLVSTGALLDAASVDAGGSVTIVAGDPLNAVSAGAIRVGTATARGGALTMTAANRTQTSVAGIVLADGSASGVTTLRTIGSGNIVTTALTARGGAATIEAAGDARLGSVDATTGAILITAGGAVSGLARPAPATDGRLLTSYDGARLTASGDVAVSAFGTAQLGAISGDAVMVTAGSDAAMIDTVSAGRLYGVTGRSVTLGLTGIAIDQTATGGIDILSQGGAIVGRSGLTLASDIDGSGGDLILRSSAGIDFAAGRSLAAGGPARVAAIRIAAGSGDTISLDRVDARSLVSYDPGLTATTLRHDGPVSLGNVTVVDTLDIGVAGAPLAVATMVSGGDIRLASDGALTATDLLSGGMIDVSGASAVIGAARAGTGATLRSTGGTLEVGSIDAAAGSIMLDAVGDLRIDRAAATAAIVATSTSDITGRSRGSGFGSATLASSGGTVTVATNEAVPSAGVVRLATVAGQGDVAIAGRDVMAATITSLAGDLSVTARRNVAGTASVGIVVESIDAAGDIGLRSGLGVPFIGGVGTIGLDRAVSRTGGIVISNADGDIGGIIGGTRTTLTSARTTTVDAAGAALLGTADAGTDLAVSARSIDLTSGLARTGMLTMIARSGDAVLGTGIAGSSVSITASGLAGIDSLTSGTSMVLDADRIDATTLVAGSSLTTVSAAASRLQTVTAGSATSLSAGGNMAIGTADIAGPLLIAAAGALDATRLTAAGDLEASAGVLDIGSAAATTGTLRLIATTGNLTLGVGRSSGATTIAAGRGLVTIGSLTSGGAADIRAARAAIGSIDTGGSLTIAADGDVLATTLHAVDSIDVGGGSVAIDTVTAERGALRLTATAGDLTVSTTRAGGTTSVTASNGLATIGAATGTGAVDVSANRVPIGSVDTAGTLTIASVGDVRLTQGFTGGDVRLTAGTSAAIGSLESRGAGVRLTAGDAIVADSIIAANDLTMRGGAIDIRNATARTGAIDLTATRGNLTLTSGSAGTTAQAIAGAGALAIGTLSSGSATMLRALTLTAGDLTSGGSLSADAGNLSIDAAHATTGNVALTATAGAARLGNVRADGGAITLLASDALAATTLAAARAIDIRAGSDLTVGTASAGTTTTLNAARDMSLGTIATGSDLTVATGRTLTAGDVTTTTGAITIDAGGTATIDRLRSASTATIRVGALTLNDGVTSGALTVTSTGDARLVTARSGSDAVITSGGSTSIGSLTVAGDAALTAGGALAIGTADSTGGVRTRSGGATTATTLIAGQTLTATGSSVAIGSATAARGGMTLTATGGDLALGTASVAANVNLAANGLVSVAGDLSAGGDYAIDAANVALGSAATARQTANGRVTITARGGAITGGAALNLASGALGVTLTSSGDIALAGASSVRAVGGDVTIAAGETAALGTVAATGRTIAVSAQDVTLAGGVTADTIRLTNIAASGATRLGDSPADNRAEFDLAGRRFDLSTAEVGRLAATTFVMDSRGRDVRIGALAIGTATGANRFEVRTGGRLDVLGRMTTLGSGATRQIVLGGDGVAAADGSGGRAGVIRIAATQGGGGRLLVGDATLDLRADRIGVGLDADFLSAIGLANGGTPLGTDQVASRYVAQPNSTLYNASFTGQPGYTDPVLLTARSLIVRYSHYALFQNTARAGDTAGAVLGTTPGAPTSGALQLVANGGATPNAFALFGTINGIGSTATSLLGGDAIAVDAAVSRTNSRANGCVIGSAGGGCLSSSIAQASLNIFDTSRSEIFRTADDLSLPFDPLVGTNNEALFSDIGGYVPSTDQECGTAATPCPPVGDAK</sequence>
<dbReference type="NCBIfam" id="TIGR01901">
    <property type="entry name" value="adhes_NPXG"/>
    <property type="match status" value="1"/>
</dbReference>
<evidence type="ECO:0000259" key="2">
    <source>
        <dbReference type="SMART" id="SM00912"/>
    </source>
</evidence>
<evidence type="ECO:0000313" key="3">
    <source>
        <dbReference type="EMBL" id="MBM6574780.1"/>
    </source>
</evidence>
<gene>
    <name evidence="3" type="ORF">ILT43_00215</name>
</gene>
<dbReference type="SUPFAM" id="SSF51126">
    <property type="entry name" value="Pectin lyase-like"/>
    <property type="match status" value="1"/>
</dbReference>
<dbReference type="InterPro" id="IPR008638">
    <property type="entry name" value="FhaB/CdiA-like_TPS"/>
</dbReference>
<dbReference type="RefSeq" id="WP_204193048.1">
    <property type="nucleotide sequence ID" value="NZ_JAFEMC010000001.1"/>
</dbReference>
<dbReference type="InterPro" id="IPR012334">
    <property type="entry name" value="Pectin_lyas_fold"/>
</dbReference>
<keyword evidence="4" id="KW-1185">Reference proteome</keyword>
<dbReference type="Gene3D" id="2.160.20.10">
    <property type="entry name" value="Single-stranded right-handed beta-helix, Pectin lyase-like"/>
    <property type="match status" value="1"/>
</dbReference>
<dbReference type="EMBL" id="JAFEMC010000001">
    <property type="protein sequence ID" value="MBM6574780.1"/>
    <property type="molecule type" value="Genomic_DNA"/>
</dbReference>
<evidence type="ECO:0000256" key="1">
    <source>
        <dbReference type="SAM" id="SignalP"/>
    </source>
</evidence>
<organism evidence="3 4">
    <name type="scientific">Sphingomonas longa</name>
    <dbReference type="NCBI Taxonomy" id="2778730"/>
    <lineage>
        <taxon>Bacteria</taxon>
        <taxon>Pseudomonadati</taxon>
        <taxon>Pseudomonadota</taxon>
        <taxon>Alphaproteobacteria</taxon>
        <taxon>Sphingomonadales</taxon>
        <taxon>Sphingomonadaceae</taxon>
        <taxon>Sphingomonas</taxon>
    </lineage>
</organism>
<comment type="caution">
    <text evidence="3">The sequence shown here is derived from an EMBL/GenBank/DDBJ whole genome shotgun (WGS) entry which is preliminary data.</text>
</comment>
<feature type="domain" description="Filamentous haemagglutinin FhaB/tRNA nuclease CdiA-like TPS" evidence="2">
    <location>
        <begin position="53"/>
        <end position="168"/>
    </location>
</feature>
<dbReference type="InterPro" id="IPR011050">
    <property type="entry name" value="Pectin_lyase_fold/virulence"/>
</dbReference>
<dbReference type="SMART" id="SM00912">
    <property type="entry name" value="Haemagg_act"/>
    <property type="match status" value="1"/>
</dbReference>